<proteinExistence type="predicted"/>
<organism evidence="1 2">
    <name type="scientific">Pichia kluyveri</name>
    <name type="common">Yeast</name>
    <dbReference type="NCBI Taxonomy" id="36015"/>
    <lineage>
        <taxon>Eukaryota</taxon>
        <taxon>Fungi</taxon>
        <taxon>Dikarya</taxon>
        <taxon>Ascomycota</taxon>
        <taxon>Saccharomycotina</taxon>
        <taxon>Pichiomycetes</taxon>
        <taxon>Pichiales</taxon>
        <taxon>Pichiaceae</taxon>
        <taxon>Pichia</taxon>
    </lineage>
</organism>
<dbReference type="AlphaFoldDB" id="A0AAV5R1Z3"/>
<sequence length="335" mass="39196">MIILRKYSSKVVGELVNHPVLFMKHLDSLNDVSNTSIPSNEISKYIKSCIDQRNDAMLGKLFEKYILYTGPDELIKKPIIELNNGQLFNMIKFFKLMNNVKMYSKCVAYYTTRISKDKNKLMEIHENSFRDKIDIYINKLGPYEIIKNGMFTKFQIYKLQLNNDDTLINALSIYFNENKIILNLKICKELYLMMHGINTKPYKEEYSKTLNPDIQMARIYRSTIKKTEIPDPLIIEKYNEIINNSDKKTHLRQKLDHNQQKHSSPVPFHCYPFTLILKLLLKVEFTPEVPVKLLQFIVMECGIKPDKPSLSLMGQVLRKTGNDSMADMLDNLYKA</sequence>
<evidence type="ECO:0000313" key="1">
    <source>
        <dbReference type="EMBL" id="GMM45449.1"/>
    </source>
</evidence>
<dbReference type="EMBL" id="BTGB01000002">
    <property type="protein sequence ID" value="GMM45449.1"/>
    <property type="molecule type" value="Genomic_DNA"/>
</dbReference>
<protein>
    <submittedName>
        <fullName evidence="1">Uncharacterized protein</fullName>
    </submittedName>
</protein>
<comment type="caution">
    <text evidence="1">The sequence shown here is derived from an EMBL/GenBank/DDBJ whole genome shotgun (WGS) entry which is preliminary data.</text>
</comment>
<dbReference type="Proteomes" id="UP001378960">
    <property type="component" value="Unassembled WGS sequence"/>
</dbReference>
<accession>A0AAV5R1Z3</accession>
<name>A0AAV5R1Z3_PICKL</name>
<reference evidence="1 2" key="1">
    <citation type="journal article" date="2023" name="Elife">
        <title>Identification of key yeast species and microbe-microbe interactions impacting larval growth of Drosophila in the wild.</title>
        <authorList>
            <person name="Mure A."/>
            <person name="Sugiura Y."/>
            <person name="Maeda R."/>
            <person name="Honda K."/>
            <person name="Sakurai N."/>
            <person name="Takahashi Y."/>
            <person name="Watada M."/>
            <person name="Katoh T."/>
            <person name="Gotoh A."/>
            <person name="Gotoh Y."/>
            <person name="Taniguchi I."/>
            <person name="Nakamura K."/>
            <person name="Hayashi T."/>
            <person name="Katayama T."/>
            <person name="Uemura T."/>
            <person name="Hattori Y."/>
        </authorList>
    </citation>
    <scope>NUCLEOTIDE SEQUENCE [LARGE SCALE GENOMIC DNA]</scope>
    <source>
        <strain evidence="1 2">PK-24</strain>
    </source>
</reference>
<gene>
    <name evidence="1" type="ORF">DAPK24_020240</name>
</gene>
<keyword evidence="2" id="KW-1185">Reference proteome</keyword>
<evidence type="ECO:0000313" key="2">
    <source>
        <dbReference type="Proteomes" id="UP001378960"/>
    </source>
</evidence>